<dbReference type="NCBIfam" id="TIGR02241">
    <property type="entry name" value="conserved hypothetical phage tail region protein"/>
    <property type="match status" value="1"/>
</dbReference>
<dbReference type="Pfam" id="PF06841">
    <property type="entry name" value="Phage_T4_gp19"/>
    <property type="match status" value="1"/>
</dbReference>
<accession>A0ABS3FWN0</accession>
<evidence type="ECO:0000313" key="1">
    <source>
        <dbReference type="EMBL" id="MBO0351524.1"/>
    </source>
</evidence>
<evidence type="ECO:0000313" key="2">
    <source>
        <dbReference type="Proteomes" id="UP000664844"/>
    </source>
</evidence>
<dbReference type="InterPro" id="IPR010667">
    <property type="entry name" value="Phage_T4_Gp19"/>
</dbReference>
<dbReference type="InterPro" id="IPR011747">
    <property type="entry name" value="CHP02241"/>
</dbReference>
<reference evidence="1 2" key="1">
    <citation type="submission" date="2021-03" db="EMBL/GenBank/DDBJ databases">
        <title>Metabolic Capacity of the Antarctic Cyanobacterium Phormidium pseudopriestleyi that Sustains Oxygenic Photosynthesis in the Presence of Hydrogen Sulfide.</title>
        <authorList>
            <person name="Lumian J.E."/>
            <person name="Jungblut A.D."/>
            <person name="Dillon M.L."/>
            <person name="Hawes I."/>
            <person name="Doran P.T."/>
            <person name="Mackey T.J."/>
            <person name="Dick G.J."/>
            <person name="Grettenberger C.L."/>
            <person name="Sumner D.Y."/>
        </authorList>
    </citation>
    <scope>NUCLEOTIDE SEQUENCE [LARGE SCALE GENOMIC DNA]</scope>
    <source>
        <strain evidence="1 2">FRX01</strain>
    </source>
</reference>
<dbReference type="PANTHER" id="PTHR38009">
    <property type="entry name" value="CONSERVED HYPOTHETICAL PHAGE TAIL PROTEIN"/>
    <property type="match status" value="1"/>
</dbReference>
<dbReference type="EMBL" id="JAFLQW010000555">
    <property type="protein sequence ID" value="MBO0351524.1"/>
    <property type="molecule type" value="Genomic_DNA"/>
</dbReference>
<gene>
    <name evidence="1" type="ORF">J0895_21060</name>
</gene>
<comment type="caution">
    <text evidence="1">The sequence shown here is derived from an EMBL/GenBank/DDBJ whole genome shotgun (WGS) entry which is preliminary data.</text>
</comment>
<sequence>MPEFPELLATSRFYLELHLADSVDAIDAYFMECQGFKTSQDIIDITEVTPQMWGKDGKSRGRIIQTKIPGNISYTNLTLRRGLTVSMTVWNWLEAIQQGAWAEQRRDGSLTIYDQGAQAQVRFEFKRAWPVSYSISDVSVSSGDLEIEELEVAVEELKRVKVV</sequence>
<dbReference type="RefSeq" id="WP_207089960.1">
    <property type="nucleotide sequence ID" value="NZ_JAFLQW010000555.1"/>
</dbReference>
<dbReference type="PANTHER" id="PTHR38009:SF1">
    <property type="entry name" value="CONSERVED HYPOTHETICAL PHAGE TAIL PROTEIN"/>
    <property type="match status" value="1"/>
</dbReference>
<proteinExistence type="predicted"/>
<organism evidence="1 2">
    <name type="scientific">Phormidium pseudopriestleyi FRX01</name>
    <dbReference type="NCBI Taxonomy" id="1759528"/>
    <lineage>
        <taxon>Bacteria</taxon>
        <taxon>Bacillati</taxon>
        <taxon>Cyanobacteriota</taxon>
        <taxon>Cyanophyceae</taxon>
        <taxon>Oscillatoriophycideae</taxon>
        <taxon>Oscillatoriales</taxon>
        <taxon>Oscillatoriaceae</taxon>
        <taxon>Phormidium</taxon>
    </lineage>
</organism>
<name>A0ABS3FWN0_9CYAN</name>
<keyword evidence="2" id="KW-1185">Reference proteome</keyword>
<protein>
    <submittedName>
        <fullName evidence="1">Phage tail protein</fullName>
    </submittedName>
</protein>
<dbReference type="Proteomes" id="UP000664844">
    <property type="component" value="Unassembled WGS sequence"/>
</dbReference>